<evidence type="ECO:0000256" key="2">
    <source>
        <dbReference type="ARBA" id="ARBA00022801"/>
    </source>
</evidence>
<dbReference type="InterPro" id="IPR050628">
    <property type="entry name" value="SNF2_RAD54_helicase_TF"/>
</dbReference>
<evidence type="ECO:0000256" key="3">
    <source>
        <dbReference type="ARBA" id="ARBA00022840"/>
    </source>
</evidence>
<dbReference type="InterPro" id="IPR000330">
    <property type="entry name" value="SNF2_N"/>
</dbReference>
<protein>
    <recommendedName>
        <fullName evidence="4">SNF2 N-terminal domain-containing protein</fullName>
    </recommendedName>
</protein>
<dbReference type="PANTHER" id="PTHR45626:SF52">
    <property type="entry name" value="SINGLE-STRANDED DNA-DEPENDENT ATPASE (EUROFUNG)"/>
    <property type="match status" value="1"/>
</dbReference>
<sequence>MRASRECLNKLEDLASRFAFLRLKPCNERSKFMQYIIAPFKAADPDIVPKLRVLNDTITIRRLKDEIELPERIDEIIRLDFTPEERRVYDIFKKIAEARVQVLTGQGIGQTRIMGGKTMIYVLRSILQLSLVCVHEKYLLNDDGFQEI</sequence>
<proteinExistence type="predicted"/>
<feature type="domain" description="SNF2 N-terminal" evidence="4">
    <location>
        <begin position="9"/>
        <end position="135"/>
    </location>
</feature>
<organism evidence="5 6">
    <name type="scientific">Podospora comata</name>
    <dbReference type="NCBI Taxonomy" id="48703"/>
    <lineage>
        <taxon>Eukaryota</taxon>
        <taxon>Fungi</taxon>
        <taxon>Dikarya</taxon>
        <taxon>Ascomycota</taxon>
        <taxon>Pezizomycotina</taxon>
        <taxon>Sordariomycetes</taxon>
        <taxon>Sordariomycetidae</taxon>
        <taxon>Sordariales</taxon>
        <taxon>Podosporaceae</taxon>
        <taxon>Podospora</taxon>
    </lineage>
</organism>
<dbReference type="Pfam" id="PF00176">
    <property type="entry name" value="SNF2-rel_dom"/>
    <property type="match status" value="1"/>
</dbReference>
<evidence type="ECO:0000256" key="1">
    <source>
        <dbReference type="ARBA" id="ARBA00022741"/>
    </source>
</evidence>
<evidence type="ECO:0000313" key="6">
    <source>
        <dbReference type="Proteomes" id="UP000280685"/>
    </source>
</evidence>
<name>A0ABY6SBX3_PODCO</name>
<dbReference type="EMBL" id="LR026968">
    <property type="protein sequence ID" value="VBB80763.1"/>
    <property type="molecule type" value="Genomic_DNA"/>
</dbReference>
<evidence type="ECO:0000259" key="4">
    <source>
        <dbReference type="Pfam" id="PF00176"/>
    </source>
</evidence>
<gene>
    <name evidence="5" type="ORF">PODCO_501507</name>
</gene>
<accession>A0ABY6SBX3</accession>
<keyword evidence="3" id="KW-0067">ATP-binding</keyword>
<keyword evidence="6" id="KW-1185">Reference proteome</keyword>
<keyword evidence="1" id="KW-0547">Nucleotide-binding</keyword>
<evidence type="ECO:0000313" key="5">
    <source>
        <dbReference type="EMBL" id="VBB80763.1"/>
    </source>
</evidence>
<dbReference type="Proteomes" id="UP000280685">
    <property type="component" value="Chromosome 5"/>
</dbReference>
<dbReference type="PANTHER" id="PTHR45626">
    <property type="entry name" value="TRANSCRIPTION TERMINATION FACTOR 2-RELATED"/>
    <property type="match status" value="1"/>
</dbReference>
<reference evidence="5" key="1">
    <citation type="submission" date="2018-02" db="EMBL/GenBank/DDBJ databases">
        <authorList>
            <person name="Silar P."/>
        </authorList>
    </citation>
    <scope>NUCLEOTIDE SEQUENCE [LARGE SCALE GENOMIC DNA]</scope>
    <source>
        <strain evidence="5">T</strain>
    </source>
</reference>
<keyword evidence="2" id="KW-0378">Hydrolase</keyword>